<evidence type="ECO:0000256" key="5">
    <source>
        <dbReference type="ARBA" id="ARBA00047590"/>
    </source>
</evidence>
<comment type="similarity">
    <text evidence="1 8">Belongs to the esterase D family.</text>
</comment>
<keyword evidence="10" id="KW-1185">Reference proteome</keyword>
<keyword evidence="4 8" id="KW-0378">Hydrolase</keyword>
<dbReference type="RefSeq" id="WP_161338869.1">
    <property type="nucleotide sequence ID" value="NZ_JBHSDG010000005.1"/>
</dbReference>
<evidence type="ECO:0000256" key="1">
    <source>
        <dbReference type="ARBA" id="ARBA00005622"/>
    </source>
</evidence>
<dbReference type="PANTHER" id="PTHR10061">
    <property type="entry name" value="S-FORMYLGLUTATHIONE HYDROLASE"/>
    <property type="match status" value="1"/>
</dbReference>
<protein>
    <recommendedName>
        <fullName evidence="2 6">S-formylglutathione hydrolase</fullName>
        <ecNumber evidence="2 6">3.1.2.12</ecNumber>
    </recommendedName>
</protein>
<accession>A0A845MFK8</accession>
<evidence type="ECO:0000256" key="6">
    <source>
        <dbReference type="NCBIfam" id="TIGR02821"/>
    </source>
</evidence>
<sequence>MKTLSEQACFGCIQGFYAHDSAETGSEMRFAVYLPPAATSASVPVLYYLAGLTCTEETATIKAGAQRVAAEHGLMLVMPDTSPRGVGLPGEEDDWDFGTGAGFYLDAVMEPWADCYRMYSYIRDELRLLINEKFPADPDRTGIFGHSMGGHGALTIALKNPELYKSVSAFAPISSPMQCPWGQKAFTGYLGTDQASWAEYDATALVKNGKRAPHILIDQGTADQFLCEQLKPEIFEAACKEAGQPLTLRRQDGYDHSYYFIQTFMEDHIRHHAAHLTGT</sequence>
<dbReference type="InterPro" id="IPR014186">
    <property type="entry name" value="S-formylglutathione_hydrol"/>
</dbReference>
<dbReference type="SUPFAM" id="SSF53474">
    <property type="entry name" value="alpha/beta-Hydrolases"/>
    <property type="match status" value="1"/>
</dbReference>
<evidence type="ECO:0000313" key="10">
    <source>
        <dbReference type="Proteomes" id="UP000445696"/>
    </source>
</evidence>
<dbReference type="GO" id="GO:0052689">
    <property type="term" value="F:carboxylic ester hydrolase activity"/>
    <property type="evidence" value="ECO:0007669"/>
    <property type="project" value="UniProtKB-KW"/>
</dbReference>
<dbReference type="PANTHER" id="PTHR10061:SF0">
    <property type="entry name" value="S-FORMYLGLUTATHIONE HYDROLASE"/>
    <property type="match status" value="1"/>
</dbReference>
<feature type="active site" description="Charge relay system" evidence="7">
    <location>
        <position position="256"/>
    </location>
</feature>
<keyword evidence="3 8" id="KW-0719">Serine esterase</keyword>
<feature type="active site" description="Charge relay system" evidence="7">
    <location>
        <position position="223"/>
    </location>
</feature>
<comment type="catalytic activity">
    <reaction evidence="5 8">
        <text>S-formylglutathione + H2O = formate + glutathione + H(+)</text>
        <dbReference type="Rhea" id="RHEA:14961"/>
        <dbReference type="ChEBI" id="CHEBI:15377"/>
        <dbReference type="ChEBI" id="CHEBI:15378"/>
        <dbReference type="ChEBI" id="CHEBI:15740"/>
        <dbReference type="ChEBI" id="CHEBI:57688"/>
        <dbReference type="ChEBI" id="CHEBI:57925"/>
        <dbReference type="EC" id="3.1.2.12"/>
    </reaction>
</comment>
<evidence type="ECO:0000256" key="2">
    <source>
        <dbReference type="ARBA" id="ARBA00012479"/>
    </source>
</evidence>
<dbReference type="FunFam" id="3.40.50.1820:FF:000002">
    <property type="entry name" value="S-formylglutathione hydrolase"/>
    <property type="match status" value="1"/>
</dbReference>
<dbReference type="AlphaFoldDB" id="A0A845MFK8"/>
<organism evidence="9 10">
    <name type="scientific">Sneathiella chungangensis</name>
    <dbReference type="NCBI Taxonomy" id="1418234"/>
    <lineage>
        <taxon>Bacteria</taxon>
        <taxon>Pseudomonadati</taxon>
        <taxon>Pseudomonadota</taxon>
        <taxon>Alphaproteobacteria</taxon>
        <taxon>Sneathiellales</taxon>
        <taxon>Sneathiellaceae</taxon>
        <taxon>Sneathiella</taxon>
    </lineage>
</organism>
<name>A0A845MFK8_9PROT</name>
<dbReference type="GO" id="GO:0046294">
    <property type="term" value="P:formaldehyde catabolic process"/>
    <property type="evidence" value="ECO:0007669"/>
    <property type="project" value="InterPro"/>
</dbReference>
<dbReference type="NCBIfam" id="TIGR02821">
    <property type="entry name" value="fghA_ester_D"/>
    <property type="match status" value="1"/>
</dbReference>
<evidence type="ECO:0000313" key="9">
    <source>
        <dbReference type="EMBL" id="MZR22431.1"/>
    </source>
</evidence>
<proteinExistence type="inferred from homology"/>
<dbReference type="GO" id="GO:0018738">
    <property type="term" value="F:S-formylglutathione hydrolase activity"/>
    <property type="evidence" value="ECO:0007669"/>
    <property type="project" value="UniProtKB-UniRule"/>
</dbReference>
<dbReference type="EMBL" id="WTVA01000003">
    <property type="protein sequence ID" value="MZR22431.1"/>
    <property type="molecule type" value="Genomic_DNA"/>
</dbReference>
<dbReference type="InterPro" id="IPR029058">
    <property type="entry name" value="AB_hydrolase_fold"/>
</dbReference>
<reference evidence="9 10" key="1">
    <citation type="journal article" date="2014" name="Int. J. Syst. Evol. Microbiol.">
        <title>Sneathiella chungangensis sp. nov., isolated from a marine sand, and emended description of the genus Sneathiella.</title>
        <authorList>
            <person name="Siamphan C."/>
            <person name="Kim H."/>
            <person name="Lee J.S."/>
            <person name="Kim W."/>
        </authorList>
    </citation>
    <scope>NUCLEOTIDE SEQUENCE [LARGE SCALE GENOMIC DNA]</scope>
    <source>
        <strain evidence="9 10">KCTC 32476</strain>
    </source>
</reference>
<evidence type="ECO:0000256" key="7">
    <source>
        <dbReference type="PIRSR" id="PIRSR614186-1"/>
    </source>
</evidence>
<dbReference type="OrthoDB" id="9782200at2"/>
<evidence type="ECO:0000256" key="8">
    <source>
        <dbReference type="RuleBase" id="RU363068"/>
    </source>
</evidence>
<comment type="caution">
    <text evidence="9">The sequence shown here is derived from an EMBL/GenBank/DDBJ whole genome shotgun (WGS) entry which is preliminary data.</text>
</comment>
<dbReference type="InterPro" id="IPR000801">
    <property type="entry name" value="Esterase-like"/>
</dbReference>
<evidence type="ECO:0000256" key="4">
    <source>
        <dbReference type="ARBA" id="ARBA00022801"/>
    </source>
</evidence>
<feature type="active site" description="Charge relay system" evidence="7">
    <location>
        <position position="147"/>
    </location>
</feature>
<dbReference type="Gene3D" id="3.40.50.1820">
    <property type="entry name" value="alpha/beta hydrolase"/>
    <property type="match status" value="1"/>
</dbReference>
<dbReference type="GO" id="GO:0005829">
    <property type="term" value="C:cytosol"/>
    <property type="evidence" value="ECO:0007669"/>
    <property type="project" value="TreeGrafter"/>
</dbReference>
<evidence type="ECO:0000256" key="3">
    <source>
        <dbReference type="ARBA" id="ARBA00022487"/>
    </source>
</evidence>
<dbReference type="Pfam" id="PF00756">
    <property type="entry name" value="Esterase"/>
    <property type="match status" value="1"/>
</dbReference>
<comment type="function">
    <text evidence="8">Serine hydrolase involved in the detoxification of formaldehyde.</text>
</comment>
<gene>
    <name evidence="9" type="primary">fghA</name>
    <name evidence="9" type="ORF">GQF03_08810</name>
</gene>
<dbReference type="Proteomes" id="UP000445696">
    <property type="component" value="Unassembled WGS sequence"/>
</dbReference>
<dbReference type="EC" id="3.1.2.12" evidence="2 6"/>